<keyword evidence="5 9" id="KW-0418">Kinase</keyword>
<dbReference type="PROSITE" id="PS00107">
    <property type="entry name" value="PROTEIN_KINASE_ATP"/>
    <property type="match status" value="1"/>
</dbReference>
<evidence type="ECO:0000256" key="2">
    <source>
        <dbReference type="ARBA" id="ARBA00022527"/>
    </source>
</evidence>
<evidence type="ECO:0000256" key="4">
    <source>
        <dbReference type="ARBA" id="ARBA00022741"/>
    </source>
</evidence>
<dbReference type="FunFam" id="1.10.510.10:FF:000021">
    <property type="entry name" value="Serine/threonine protein kinase"/>
    <property type="match status" value="1"/>
</dbReference>
<evidence type="ECO:0000313" key="9">
    <source>
        <dbReference type="EMBL" id="WKW11392.1"/>
    </source>
</evidence>
<dbReference type="AlphaFoldDB" id="A0AA49JSX2"/>
<keyword evidence="6 7" id="KW-0067">ATP-binding</keyword>
<evidence type="ECO:0000256" key="3">
    <source>
        <dbReference type="ARBA" id="ARBA00022679"/>
    </source>
</evidence>
<gene>
    <name evidence="9" type="ORF">Strain138_000637</name>
    <name evidence="10" type="ORF">Strain318_000637</name>
</gene>
<proteinExistence type="predicted"/>
<dbReference type="Gene3D" id="1.10.510.10">
    <property type="entry name" value="Transferase(Phosphotransferase) domain 1"/>
    <property type="match status" value="1"/>
</dbReference>
<dbReference type="Gene3D" id="1.25.40.10">
    <property type="entry name" value="Tetratricopeptide repeat domain"/>
    <property type="match status" value="1"/>
</dbReference>
<dbReference type="InterPro" id="IPR008271">
    <property type="entry name" value="Ser/Thr_kinase_AS"/>
</dbReference>
<keyword evidence="3" id="KW-0808">Transferase</keyword>
<dbReference type="Proteomes" id="UP001229955">
    <property type="component" value="Chromosome"/>
</dbReference>
<sequence>MSDPAAALRDALRGRYDLREEIGRGGMAAVYAADDTRHGRRVAIKVLTTQESELREGERFSREIRLSASLSHPHIVPVFDSGIAAGRLHFVMPLIEGETLRARLQRETRLEVSTAVQIAREVADALEYAHGRGIVHRDIKPENVLLSHGHSLVADFGIALPSDGAAQGLTGTGLFVGTPDYISPEQLTDGSDVGPAADVYALGCMLFEMLTGTPPFRAATAQATLARRLTGTVPSLCAIRSDIPESLDHAVGRALALDPRDRHSSAAAFSAAMLDALSGARVAVPTLLSLVVRPFSAVGDAAETTEFADGLGEEVIGTLSKLSGLRVMSRSVSARLRGSAQTTAEIGREYGVRYIVSGSVRRSGQRVRVTTDIVDALLDVAVWSERFDGALDDPFDLQEQVARGIVEALHVALSPREDAKLAARPIRDPRVLDIARRANLDIMQFSFEGLQRAQALLQSGIALLGEQVPLLVAMANAEFQIVNGGFEPDPARCRAHRAEASRLLTRALEIDPENADALATLAWISASDADSAGAVRLARRALAAEPNHAFSLSLFGFLCAWFELLDEARDALDRLEAIDPWDMWGAYGRALETFAAGDLRASASHCERLVKIAPTPMASVVAGLTYAWMDNREAAIRIWDSLGDSTSEDLGWQLLRAARDAVRGDGRRALAMVGSWRDNPTVSEDSQWTLFLAEILAIAGEQDAALDMLRHAIDVGLVSWRYTAELSAVWNPQREAPAFQAEMLRLRERRETFLKAIEN</sequence>
<evidence type="ECO:0000256" key="1">
    <source>
        <dbReference type="ARBA" id="ARBA00012513"/>
    </source>
</evidence>
<dbReference type="PROSITE" id="PS50011">
    <property type="entry name" value="PROTEIN_KINASE_DOM"/>
    <property type="match status" value="1"/>
</dbReference>
<dbReference type="PANTHER" id="PTHR43289:SF6">
    <property type="entry name" value="SERINE_THREONINE-PROTEIN KINASE NEKL-3"/>
    <property type="match status" value="1"/>
</dbReference>
<accession>A0AA49JYB4</accession>
<dbReference type="InterPro" id="IPR011990">
    <property type="entry name" value="TPR-like_helical_dom_sf"/>
</dbReference>
<evidence type="ECO:0000259" key="8">
    <source>
        <dbReference type="PROSITE" id="PS50011"/>
    </source>
</evidence>
<evidence type="ECO:0000256" key="6">
    <source>
        <dbReference type="ARBA" id="ARBA00022840"/>
    </source>
</evidence>
<dbReference type="SUPFAM" id="SSF48452">
    <property type="entry name" value="TPR-like"/>
    <property type="match status" value="1"/>
</dbReference>
<evidence type="ECO:0000256" key="5">
    <source>
        <dbReference type="ARBA" id="ARBA00022777"/>
    </source>
</evidence>
<dbReference type="PROSITE" id="PS00108">
    <property type="entry name" value="PROTEIN_KINASE_ST"/>
    <property type="match status" value="1"/>
</dbReference>
<dbReference type="Pfam" id="PF00069">
    <property type="entry name" value="Pkinase"/>
    <property type="match status" value="1"/>
</dbReference>
<dbReference type="GO" id="GO:0004674">
    <property type="term" value="F:protein serine/threonine kinase activity"/>
    <property type="evidence" value="ECO:0007669"/>
    <property type="project" value="UniProtKB-KW"/>
</dbReference>
<keyword evidence="2" id="KW-0723">Serine/threonine-protein kinase</keyword>
<evidence type="ECO:0000313" key="10">
    <source>
        <dbReference type="EMBL" id="WKW14302.1"/>
    </source>
</evidence>
<dbReference type="EMBL" id="CP130612">
    <property type="protein sequence ID" value="WKW11392.1"/>
    <property type="molecule type" value="Genomic_DNA"/>
</dbReference>
<dbReference type="KEGG" id="pspc:Strain318_000637"/>
<dbReference type="EC" id="2.7.11.1" evidence="1"/>
<dbReference type="InterPro" id="IPR017441">
    <property type="entry name" value="Protein_kinase_ATP_BS"/>
</dbReference>
<name>A0AA49JSX2_9BACT</name>
<reference evidence="9" key="1">
    <citation type="submission" date="2023-07" db="EMBL/GenBank/DDBJ databases">
        <authorList>
            <person name="Haufschild T."/>
            <person name="Kallscheuer N."/>
            <person name="Hammer J."/>
            <person name="Kohn T."/>
            <person name="Kabuu M."/>
            <person name="Jogler M."/>
            <person name="Wohfarth N."/>
            <person name="Heuer A."/>
            <person name="Rohde M."/>
            <person name="van Teeseling M.C.F."/>
            <person name="Jogler C."/>
        </authorList>
    </citation>
    <scope>NUCLEOTIDE SEQUENCE</scope>
    <source>
        <strain evidence="9">Strain 138</strain>
        <strain evidence="10">Strain 318</strain>
    </source>
</reference>
<dbReference type="RefSeq" id="WP_367887090.1">
    <property type="nucleotide sequence ID" value="NZ_CP130612.1"/>
</dbReference>
<protein>
    <recommendedName>
        <fullName evidence="1">non-specific serine/threonine protein kinase</fullName>
        <ecNumber evidence="1">2.7.11.1</ecNumber>
    </recommendedName>
</protein>
<dbReference type="GO" id="GO:0005524">
    <property type="term" value="F:ATP binding"/>
    <property type="evidence" value="ECO:0007669"/>
    <property type="project" value="UniProtKB-UniRule"/>
</dbReference>
<evidence type="ECO:0000313" key="11">
    <source>
        <dbReference type="Proteomes" id="UP001229955"/>
    </source>
</evidence>
<dbReference type="CDD" id="cd14014">
    <property type="entry name" value="STKc_PknB_like"/>
    <property type="match status" value="1"/>
</dbReference>
<dbReference type="SMART" id="SM00220">
    <property type="entry name" value="S_TKc"/>
    <property type="match status" value="1"/>
</dbReference>
<dbReference type="EMBL" id="CP130613">
    <property type="protein sequence ID" value="WKW14302.1"/>
    <property type="molecule type" value="Genomic_DNA"/>
</dbReference>
<keyword evidence="11" id="KW-1185">Reference proteome</keyword>
<dbReference type="InterPro" id="IPR000719">
    <property type="entry name" value="Prot_kinase_dom"/>
</dbReference>
<keyword evidence="4 7" id="KW-0547">Nucleotide-binding</keyword>
<dbReference type="Gene3D" id="3.30.200.20">
    <property type="entry name" value="Phosphorylase Kinase, domain 1"/>
    <property type="match status" value="1"/>
</dbReference>
<dbReference type="SUPFAM" id="SSF56112">
    <property type="entry name" value="Protein kinase-like (PK-like)"/>
    <property type="match status" value="1"/>
</dbReference>
<organism evidence="9">
    <name type="scientific">Pseudogemmatithrix spongiicola</name>
    <dbReference type="NCBI Taxonomy" id="3062599"/>
    <lineage>
        <taxon>Bacteria</taxon>
        <taxon>Pseudomonadati</taxon>
        <taxon>Gemmatimonadota</taxon>
        <taxon>Gemmatimonadia</taxon>
        <taxon>Gemmatimonadales</taxon>
        <taxon>Gemmatimonadaceae</taxon>
        <taxon>Pseudogemmatithrix</taxon>
    </lineage>
</organism>
<dbReference type="InterPro" id="IPR011009">
    <property type="entry name" value="Kinase-like_dom_sf"/>
</dbReference>
<accession>A0AA49JSX2</accession>
<feature type="domain" description="Protein kinase" evidence="8">
    <location>
        <begin position="16"/>
        <end position="274"/>
    </location>
</feature>
<evidence type="ECO:0000256" key="7">
    <source>
        <dbReference type="PROSITE-ProRule" id="PRU10141"/>
    </source>
</evidence>
<feature type="binding site" evidence="7">
    <location>
        <position position="45"/>
    </location>
    <ligand>
        <name>ATP</name>
        <dbReference type="ChEBI" id="CHEBI:30616"/>
    </ligand>
</feature>
<dbReference type="PANTHER" id="PTHR43289">
    <property type="entry name" value="MITOGEN-ACTIVATED PROTEIN KINASE KINASE KINASE 20-RELATED"/>
    <property type="match status" value="1"/>
</dbReference>